<organism evidence="5 6">
    <name type="scientific">Gynuella sunshinyii YC6258</name>
    <dbReference type="NCBI Taxonomy" id="1445510"/>
    <lineage>
        <taxon>Bacteria</taxon>
        <taxon>Pseudomonadati</taxon>
        <taxon>Pseudomonadota</taxon>
        <taxon>Gammaproteobacteria</taxon>
        <taxon>Oceanospirillales</taxon>
        <taxon>Saccharospirillaceae</taxon>
        <taxon>Gynuella</taxon>
    </lineage>
</organism>
<dbReference type="InterPro" id="IPR051531">
    <property type="entry name" value="N-acetyltransferase"/>
</dbReference>
<dbReference type="PANTHER" id="PTHR43792:SF8">
    <property type="entry name" value="[RIBOSOMAL PROTEIN US5]-ALANINE N-ACETYLTRANSFERASE"/>
    <property type="match status" value="1"/>
</dbReference>
<dbReference type="GO" id="GO:0008999">
    <property type="term" value="F:protein-N-terminal-alanine acetyltransferase activity"/>
    <property type="evidence" value="ECO:0007669"/>
    <property type="project" value="TreeGrafter"/>
</dbReference>
<evidence type="ECO:0000313" key="6">
    <source>
        <dbReference type="Proteomes" id="UP000032266"/>
    </source>
</evidence>
<dbReference type="Pfam" id="PF13302">
    <property type="entry name" value="Acetyltransf_3"/>
    <property type="match status" value="1"/>
</dbReference>
<evidence type="ECO:0000259" key="4">
    <source>
        <dbReference type="PROSITE" id="PS51186"/>
    </source>
</evidence>
<dbReference type="Gene3D" id="3.40.630.30">
    <property type="match status" value="1"/>
</dbReference>
<evidence type="ECO:0000256" key="3">
    <source>
        <dbReference type="ARBA" id="ARBA00038502"/>
    </source>
</evidence>
<dbReference type="Proteomes" id="UP000032266">
    <property type="component" value="Chromosome"/>
</dbReference>
<dbReference type="AlphaFoldDB" id="A0A0C5V1G8"/>
<keyword evidence="5" id="KW-0687">Ribonucleoprotein</keyword>
<dbReference type="GO" id="GO:0005840">
    <property type="term" value="C:ribosome"/>
    <property type="evidence" value="ECO:0007669"/>
    <property type="project" value="UniProtKB-KW"/>
</dbReference>
<keyword evidence="1 5" id="KW-0808">Transferase</keyword>
<accession>A0A0C5V1G8</accession>
<name>A0A0C5V1G8_9GAMM</name>
<keyword evidence="2" id="KW-0012">Acyltransferase</keyword>
<dbReference type="HOGENOM" id="CLU_013985_40_2_6"/>
<gene>
    <name evidence="5" type="ORF">YC6258_01332</name>
</gene>
<feature type="domain" description="N-acetyltransferase" evidence="4">
    <location>
        <begin position="1"/>
        <end position="167"/>
    </location>
</feature>
<dbReference type="OrthoDB" id="9801656at2"/>
<dbReference type="PROSITE" id="PS51186">
    <property type="entry name" value="GNAT"/>
    <property type="match status" value="1"/>
</dbReference>
<evidence type="ECO:0000313" key="5">
    <source>
        <dbReference type="EMBL" id="AJQ93380.1"/>
    </source>
</evidence>
<dbReference type="STRING" id="1445510.YC6258_01332"/>
<dbReference type="InterPro" id="IPR016181">
    <property type="entry name" value="Acyl_CoA_acyltransferase"/>
</dbReference>
<proteinExistence type="inferred from homology"/>
<dbReference type="RefSeq" id="WP_052830096.1">
    <property type="nucleotide sequence ID" value="NZ_CP007142.1"/>
</dbReference>
<dbReference type="SUPFAM" id="SSF55729">
    <property type="entry name" value="Acyl-CoA N-acyltransferases (Nat)"/>
    <property type="match status" value="1"/>
</dbReference>
<keyword evidence="5" id="KW-0689">Ribosomal protein</keyword>
<dbReference type="KEGG" id="gsn:YC6258_01332"/>
<keyword evidence="6" id="KW-1185">Reference proteome</keyword>
<protein>
    <submittedName>
        <fullName evidence="5">Acetyltransferase, including N-acetylase of ribosomal protein</fullName>
    </submittedName>
</protein>
<reference evidence="5 6" key="1">
    <citation type="submission" date="2014-01" db="EMBL/GenBank/DDBJ databases">
        <title>Full genme sequencing of cellulolytic bacterium Gynuella sunshinyii YC6258T gen. nov., sp. nov.</title>
        <authorList>
            <person name="Khan H."/>
            <person name="Chung E.J."/>
            <person name="Chung Y.R."/>
        </authorList>
    </citation>
    <scope>NUCLEOTIDE SEQUENCE [LARGE SCALE GENOMIC DNA]</scope>
    <source>
        <strain evidence="5 6">YC6258</strain>
    </source>
</reference>
<evidence type="ECO:0000256" key="2">
    <source>
        <dbReference type="ARBA" id="ARBA00023315"/>
    </source>
</evidence>
<dbReference type="PANTHER" id="PTHR43792">
    <property type="entry name" value="GNAT FAMILY, PUTATIVE (AFU_ORTHOLOGUE AFUA_3G00765)-RELATED-RELATED"/>
    <property type="match status" value="1"/>
</dbReference>
<comment type="similarity">
    <text evidence="3">Belongs to the acetyltransferase family. RimJ subfamily.</text>
</comment>
<dbReference type="GO" id="GO:0005737">
    <property type="term" value="C:cytoplasm"/>
    <property type="evidence" value="ECO:0007669"/>
    <property type="project" value="TreeGrafter"/>
</dbReference>
<dbReference type="EMBL" id="CP007142">
    <property type="protein sequence ID" value="AJQ93380.1"/>
    <property type="molecule type" value="Genomic_DNA"/>
</dbReference>
<evidence type="ECO:0000256" key="1">
    <source>
        <dbReference type="ARBA" id="ARBA00022679"/>
    </source>
</evidence>
<dbReference type="InterPro" id="IPR000182">
    <property type="entry name" value="GNAT_dom"/>
</dbReference>
<sequence length="167" mass="19449">MELIPVQKRFFDKLFDFETTNREWFEEWVPPRPHDYFIYERFVEYCERLIEEVDSGEGLYFIGLIKGEVIGRFNLTFLESGAVDIGYRVAYKHIGKGYAYTFSKMLVEEARKVGGKRLQADALVENTASTKVLKKLGFELTSNETKAIRLGTKTFKLAPYHLLLTKQ</sequence>